<dbReference type="SUPFAM" id="SSF52518">
    <property type="entry name" value="Thiamin diphosphate-binding fold (THDP-binding)"/>
    <property type="match status" value="2"/>
</dbReference>
<dbReference type="PIRSF" id="PIRSF000157">
    <property type="entry name" value="Oxoglu_dh_E1"/>
    <property type="match status" value="1"/>
</dbReference>
<dbReference type="Pfam" id="PF00198">
    <property type="entry name" value="2-oxoacid_dh"/>
    <property type="match status" value="1"/>
</dbReference>
<evidence type="ECO:0000313" key="12">
    <source>
        <dbReference type="EMBL" id="CAB5013161.1"/>
    </source>
</evidence>
<dbReference type="InterPro" id="IPR011603">
    <property type="entry name" value="2oxoglutarate_DH_E1"/>
</dbReference>
<dbReference type="PANTHER" id="PTHR23152">
    <property type="entry name" value="2-OXOGLUTARATE DEHYDROGENASE"/>
    <property type="match status" value="1"/>
</dbReference>
<comment type="catalytic activity">
    <reaction evidence="10">
        <text>N(6)-[(R)-dihydrolipoyl]-L-lysyl-[protein] + succinyl-CoA = N(6)-[(R)-S(8)-succinyldihydrolipoyl]-L-lysyl-[protein] + CoA</text>
        <dbReference type="Rhea" id="RHEA:15213"/>
        <dbReference type="Rhea" id="RHEA-COMP:10475"/>
        <dbReference type="Rhea" id="RHEA-COMP:20092"/>
        <dbReference type="ChEBI" id="CHEBI:57287"/>
        <dbReference type="ChEBI" id="CHEBI:57292"/>
        <dbReference type="ChEBI" id="CHEBI:83100"/>
        <dbReference type="ChEBI" id="CHEBI:83120"/>
        <dbReference type="EC" id="2.3.1.61"/>
    </reaction>
</comment>
<comment type="pathway">
    <text evidence="3">Carbohydrate metabolism; tricarboxylic acid cycle; succinyl-CoA from 2-oxoglutarate (dehydrogenase route): step 1/1.</text>
</comment>
<gene>
    <name evidence="12" type="ORF">UFOPK4098_00413</name>
</gene>
<dbReference type="Gene3D" id="3.40.50.970">
    <property type="match status" value="1"/>
</dbReference>
<evidence type="ECO:0000256" key="4">
    <source>
        <dbReference type="ARBA" id="ARBA00012280"/>
    </source>
</evidence>
<evidence type="ECO:0000256" key="5">
    <source>
        <dbReference type="ARBA" id="ARBA00022723"/>
    </source>
</evidence>
<dbReference type="NCBIfam" id="NF008907">
    <property type="entry name" value="PRK12270.1"/>
    <property type="match status" value="1"/>
</dbReference>
<dbReference type="InterPro" id="IPR029061">
    <property type="entry name" value="THDP-binding"/>
</dbReference>
<evidence type="ECO:0000259" key="11">
    <source>
        <dbReference type="SMART" id="SM00861"/>
    </source>
</evidence>
<evidence type="ECO:0000256" key="10">
    <source>
        <dbReference type="ARBA" id="ARBA00052761"/>
    </source>
</evidence>
<dbReference type="InterPro" id="IPR042179">
    <property type="entry name" value="KGD_C_sf"/>
</dbReference>
<name>A0A6J7Q860_9ZZZZ</name>
<dbReference type="CDD" id="cd02016">
    <property type="entry name" value="TPP_E1_OGDC_like"/>
    <property type="match status" value="1"/>
</dbReference>
<keyword evidence="5" id="KW-0479">Metal-binding</keyword>
<evidence type="ECO:0000256" key="9">
    <source>
        <dbReference type="ARBA" id="ARBA00023268"/>
    </source>
</evidence>
<reference evidence="12" key="1">
    <citation type="submission" date="2020-05" db="EMBL/GenBank/DDBJ databases">
        <authorList>
            <person name="Chiriac C."/>
            <person name="Salcher M."/>
            <person name="Ghai R."/>
            <person name="Kavagutti S V."/>
        </authorList>
    </citation>
    <scope>NUCLEOTIDE SEQUENCE</scope>
</reference>
<keyword evidence="7" id="KW-0560">Oxidoreductase</keyword>
<keyword evidence="8" id="KW-0786">Thiamine pyrophosphate</keyword>
<dbReference type="InterPro" id="IPR005475">
    <property type="entry name" value="Transketolase-like_Pyr-bd"/>
</dbReference>
<evidence type="ECO:0000256" key="6">
    <source>
        <dbReference type="ARBA" id="ARBA00022842"/>
    </source>
</evidence>
<dbReference type="GO" id="GO:0004591">
    <property type="term" value="F:oxoglutarate dehydrogenase (succinyl-transferring) activity"/>
    <property type="evidence" value="ECO:0007669"/>
    <property type="project" value="UniProtKB-EC"/>
</dbReference>
<dbReference type="NCBIfam" id="NF006914">
    <property type="entry name" value="PRK09404.1"/>
    <property type="match status" value="1"/>
</dbReference>
<dbReference type="InterPro" id="IPR023213">
    <property type="entry name" value="CAT-like_dom_sf"/>
</dbReference>
<dbReference type="NCBIfam" id="TIGR00239">
    <property type="entry name" value="2oxo_dh_E1"/>
    <property type="match status" value="1"/>
</dbReference>
<dbReference type="InterPro" id="IPR032106">
    <property type="entry name" value="2-oxogl_dehyd_N"/>
</dbReference>
<evidence type="ECO:0000256" key="3">
    <source>
        <dbReference type="ARBA" id="ARBA00004813"/>
    </source>
</evidence>
<evidence type="ECO:0000256" key="2">
    <source>
        <dbReference type="ARBA" id="ARBA00001964"/>
    </source>
</evidence>
<dbReference type="GO" id="GO:0006099">
    <property type="term" value="P:tricarboxylic acid cycle"/>
    <property type="evidence" value="ECO:0007669"/>
    <property type="project" value="UniProtKB-UniPathway"/>
</dbReference>
<dbReference type="GO" id="GO:0046872">
    <property type="term" value="F:metal ion binding"/>
    <property type="evidence" value="ECO:0007669"/>
    <property type="project" value="UniProtKB-KW"/>
</dbReference>
<dbReference type="SUPFAM" id="SSF52777">
    <property type="entry name" value="CoA-dependent acyltransferases"/>
    <property type="match status" value="1"/>
</dbReference>
<dbReference type="Gene3D" id="3.40.50.11610">
    <property type="entry name" value="Multifunctional 2-oxoglutarate metabolism enzyme, C-terminal domain"/>
    <property type="match status" value="1"/>
</dbReference>
<dbReference type="GO" id="GO:0030976">
    <property type="term" value="F:thiamine pyrophosphate binding"/>
    <property type="evidence" value="ECO:0007669"/>
    <property type="project" value="InterPro"/>
</dbReference>
<dbReference type="GO" id="GO:0045252">
    <property type="term" value="C:oxoglutarate dehydrogenase complex"/>
    <property type="evidence" value="ECO:0007669"/>
    <property type="project" value="TreeGrafter"/>
</dbReference>
<dbReference type="Gene3D" id="1.10.287.1150">
    <property type="entry name" value="TPP helical domain"/>
    <property type="match status" value="1"/>
</dbReference>
<dbReference type="InterPro" id="IPR001078">
    <property type="entry name" value="2-oxoacid_DH_actylTfrase"/>
</dbReference>
<dbReference type="Pfam" id="PF02779">
    <property type="entry name" value="Transket_pyr"/>
    <property type="match status" value="1"/>
</dbReference>
<dbReference type="EC" id="1.2.4.2" evidence="4"/>
<sequence length="1205" mass="132823">MPNSNPSPQDVFGPNSWLVDEMYEQFRIDPTAVSDTWREFFTDYVPGHAGAVPGVTQNAAPVASAPTASGENAPVAKAAVTAPTSATPPEPIRGSGAAIVANMERSLTVPTATSFRNVPARLLEVNRRAINSYMTRGGMGKVSFTHIIGYAIVRAIADAVPAMNNSFATDEAGAPQIIRNPEVNMGLAVDVAKSDGSRTLVVPVLRNTGGLSFAEFLNSYEELVRKVKTNKLAVTDFQGATITLTNPGTIGTVQSVPRLMPGQGVIVGVGSIDYPAEFQGSDERALSKLGVSKVVTVTSTYDHRIIQGAESGMFLKRLHELLIGQHAFYDDIFESLGVPYKAEQWRTDNNASDTEEQMLHKQMQVANIIRAHRVRGHLMADLDPLRWKEPVLPAELDPSTYGLTIWDLERSFLTGGVGGVDRQELGDLLSVLRETYCSTIGIEYMHIQNTEEQRWLQARLEGVTFKPSLSQKNRIMERLNAAEAFEKFLATKYVGTKRFGLDGCETAIPVIDTILSAAAAEHLDGAVIGMSHRGRLNVLANVVGKSYDQIFKEFEGHIKPDSVQGSGDVKYHLGAHGKFTSGEGDVIDIELAANPSHLETVDPIVMGMVRAAQDGINPPLAFSVLPLLIHGDAAFAGQGLVAECLAMSDLSGYRVGGTIHLIINNQIGFTTAPQFSRSSVYSSDVAKTVQAPIFHVNGDDPEACVRVAKIAYDYRQKFHKDVVIDLIGYRRLGHNEGDDPSYTQPLMYKAIAEHRSSRKMYVETLVKRGDITVDQAEQHLLDYQSKLQSALDETRAHAPAPIKAPKPPLPAGVVPHVNTGVDRSVIETIFAKLTQYPEGFTPHPKLAKQFELREKTFREEGEVEWAVGEAFAIGSLLLEGTSVRLTGEDTRRGTFSQRHAALIDYENERNWVPLADLSTGNANFWVYDSLLSEYGALGFEYGYAHANHEALVAWEAQFGDFVNGAQIVIDQYIVAAEDKWGQQNGLVMLLPHGYEGQGPEHSSARIERFLQLCAEDNIQVCNATTAAQYFHLLRRQVRRDMRKPLVVFTPKQPLRMKESRSKIEDFTHGSFEEVLSDVAAPAPETVKRVVICSGKVAWDAMSERTKRNAPVAVVRVEQLYPFPLDQLVAEIEKYPNAEELVWLQEEPENMGPWHFVEHRIWRLKERGYDLRHVARVESGSPATGSMAIHQQELADLMDGALDAWK</sequence>
<keyword evidence="6" id="KW-0460">Magnesium</keyword>
<dbReference type="Gene3D" id="3.40.50.12470">
    <property type="match status" value="1"/>
</dbReference>
<dbReference type="Gene3D" id="3.30.559.10">
    <property type="entry name" value="Chloramphenicol acetyltransferase-like domain"/>
    <property type="match status" value="1"/>
</dbReference>
<dbReference type="InterPro" id="IPR001017">
    <property type="entry name" value="DH_E1"/>
</dbReference>
<dbReference type="GO" id="GO:0004149">
    <property type="term" value="F:dihydrolipoyllysine-residue succinyltransferase activity"/>
    <property type="evidence" value="ECO:0007669"/>
    <property type="project" value="UniProtKB-EC"/>
</dbReference>
<organism evidence="12">
    <name type="scientific">freshwater metagenome</name>
    <dbReference type="NCBI Taxonomy" id="449393"/>
    <lineage>
        <taxon>unclassified sequences</taxon>
        <taxon>metagenomes</taxon>
        <taxon>ecological metagenomes</taxon>
    </lineage>
</organism>
<feature type="domain" description="Transketolase-like pyrimidine-binding" evidence="11">
    <location>
        <begin position="863"/>
        <end position="1056"/>
    </location>
</feature>
<accession>A0A6J7Q860</accession>
<evidence type="ECO:0000256" key="1">
    <source>
        <dbReference type="ARBA" id="ARBA00001946"/>
    </source>
</evidence>
<dbReference type="PANTHER" id="PTHR23152:SF4">
    <property type="entry name" value="2-OXOADIPATE DEHYDROGENASE COMPLEX COMPONENT E1"/>
    <property type="match status" value="1"/>
</dbReference>
<protein>
    <recommendedName>
        <fullName evidence="4">oxoglutarate dehydrogenase (succinyl-transferring)</fullName>
        <ecNumber evidence="4">1.2.4.2</ecNumber>
    </recommendedName>
</protein>
<evidence type="ECO:0000256" key="7">
    <source>
        <dbReference type="ARBA" id="ARBA00023002"/>
    </source>
</evidence>
<comment type="cofactor">
    <cofactor evidence="1">
        <name>Mg(2+)</name>
        <dbReference type="ChEBI" id="CHEBI:18420"/>
    </cofactor>
</comment>
<dbReference type="Pfam" id="PF00676">
    <property type="entry name" value="E1_dh"/>
    <property type="match status" value="1"/>
</dbReference>
<keyword evidence="9" id="KW-0511">Multifunctional enzyme</keyword>
<proteinExistence type="predicted"/>
<dbReference type="AlphaFoldDB" id="A0A6J7Q860"/>
<dbReference type="SMART" id="SM00861">
    <property type="entry name" value="Transket_pyr"/>
    <property type="match status" value="1"/>
</dbReference>
<dbReference type="Pfam" id="PF16870">
    <property type="entry name" value="OxoGdeHyase_C"/>
    <property type="match status" value="1"/>
</dbReference>
<dbReference type="Pfam" id="PF16078">
    <property type="entry name" value="2-oxogl_dehyd_N"/>
    <property type="match status" value="1"/>
</dbReference>
<evidence type="ECO:0000256" key="8">
    <source>
        <dbReference type="ARBA" id="ARBA00023052"/>
    </source>
</evidence>
<dbReference type="EMBL" id="CAFBPN010000012">
    <property type="protein sequence ID" value="CAB5013161.1"/>
    <property type="molecule type" value="Genomic_DNA"/>
</dbReference>
<dbReference type="UniPathway" id="UPA00223">
    <property type="reaction ID" value="UER00997"/>
</dbReference>
<dbReference type="InterPro" id="IPR031717">
    <property type="entry name" value="ODO-1/KGD_C"/>
</dbReference>
<dbReference type="GO" id="GO:0005829">
    <property type="term" value="C:cytosol"/>
    <property type="evidence" value="ECO:0007669"/>
    <property type="project" value="TreeGrafter"/>
</dbReference>
<comment type="cofactor">
    <cofactor evidence="2">
        <name>thiamine diphosphate</name>
        <dbReference type="ChEBI" id="CHEBI:58937"/>
    </cofactor>
</comment>